<sequence>MLDHKSNCITQWFPTLLNLGINVPETRIFHANKASRMYMMKLAWGEEAEEPKCYRELIDAISGAVKELGSPAFLRSGVTSAKHSYAESCYLRDSDARTIEERVLQIVEFSESVDMIGLPTDVWVVRKFIEGEYDFTAFAHMPVAREFRFFARDGAFLCHHPYWPPDSIIRPMDIDKDITPLSREEMSRRLEHTQRPLQDDEFAHLKAKTVSVTHELMGAWSVDWMYDKENKRWVLIDMALMEMSFHWAGCKNGEK</sequence>
<comment type="caution">
    <text evidence="2">The sequence shown here is derived from an EMBL/GenBank/DDBJ whole genome shotgun (WGS) entry which is preliminary data.</text>
</comment>
<name>X0SQI7_9ZZZZ</name>
<reference evidence="2" key="1">
    <citation type="journal article" date="2014" name="Front. Microbiol.">
        <title>High frequency of phylogenetically diverse reductive dehalogenase-homologous genes in deep subseafloor sedimentary metagenomes.</title>
        <authorList>
            <person name="Kawai M."/>
            <person name="Futagami T."/>
            <person name="Toyoda A."/>
            <person name="Takaki Y."/>
            <person name="Nishi S."/>
            <person name="Hori S."/>
            <person name="Arai W."/>
            <person name="Tsubouchi T."/>
            <person name="Morono Y."/>
            <person name="Uchiyama I."/>
            <person name="Ito T."/>
            <person name="Fujiyama A."/>
            <person name="Inagaki F."/>
            <person name="Takami H."/>
        </authorList>
    </citation>
    <scope>NUCLEOTIDE SEQUENCE</scope>
    <source>
        <strain evidence="2">Expedition CK06-06</strain>
    </source>
</reference>
<proteinExistence type="predicted"/>
<evidence type="ECO:0000259" key="1">
    <source>
        <dbReference type="Pfam" id="PF14243"/>
    </source>
</evidence>
<dbReference type="AlphaFoldDB" id="X0SQI7"/>
<accession>X0SQI7</accession>
<dbReference type="InterPro" id="IPR025643">
    <property type="entry name" value="R2K_3"/>
</dbReference>
<protein>
    <recommendedName>
        <fullName evidence="1">ATP-grasp domain-containing protein</fullName>
    </recommendedName>
</protein>
<dbReference type="Pfam" id="PF14243">
    <property type="entry name" value="R2K_3"/>
    <property type="match status" value="1"/>
</dbReference>
<dbReference type="EMBL" id="BARS01004433">
    <property type="protein sequence ID" value="GAF78142.1"/>
    <property type="molecule type" value="Genomic_DNA"/>
</dbReference>
<organism evidence="2">
    <name type="scientific">marine sediment metagenome</name>
    <dbReference type="NCBI Taxonomy" id="412755"/>
    <lineage>
        <taxon>unclassified sequences</taxon>
        <taxon>metagenomes</taxon>
        <taxon>ecological metagenomes</taxon>
    </lineage>
</organism>
<feature type="domain" description="ATP-grasp" evidence="1">
    <location>
        <begin position="69"/>
        <end position="167"/>
    </location>
</feature>
<gene>
    <name evidence="2" type="ORF">S01H1_08662</name>
</gene>
<evidence type="ECO:0000313" key="2">
    <source>
        <dbReference type="EMBL" id="GAF78142.1"/>
    </source>
</evidence>